<dbReference type="Proteomes" id="UP000824200">
    <property type="component" value="Unassembled WGS sequence"/>
</dbReference>
<comment type="pathway">
    <text evidence="3 4">Cofactor biosynthesis; coenzyme A biosynthesis; CoA from (R)-pantothenate: step 2/5.</text>
</comment>
<dbReference type="GO" id="GO:0004633">
    <property type="term" value="F:phosphopantothenoylcysteine decarboxylase activity"/>
    <property type="evidence" value="ECO:0007669"/>
    <property type="project" value="UniProtKB-UniRule"/>
</dbReference>
<comment type="function">
    <text evidence="3">Catalyzes two sequential steps in the biosynthesis of coenzyme A. In the first step cysteine is conjugated to 4'-phosphopantothenate to form 4-phosphopantothenoylcysteine. In the second step the latter compound is decarboxylated to form 4'-phosphopantotheine.</text>
</comment>
<gene>
    <name evidence="3 7" type="primary">coaBC</name>
    <name evidence="7" type="ORF">IAC95_05660</name>
</gene>
<dbReference type="InterPro" id="IPR035929">
    <property type="entry name" value="CoaB-like_sf"/>
</dbReference>
<dbReference type="GO" id="GO:0015937">
    <property type="term" value="P:coenzyme A biosynthetic process"/>
    <property type="evidence" value="ECO:0007669"/>
    <property type="project" value="UniProtKB-UniRule"/>
</dbReference>
<feature type="binding site" evidence="3">
    <location>
        <position position="290"/>
    </location>
    <ligand>
        <name>CTP</name>
        <dbReference type="ChEBI" id="CHEBI:37563"/>
    </ligand>
</feature>
<comment type="cofactor">
    <cofactor evidence="3">
        <name>FMN</name>
        <dbReference type="ChEBI" id="CHEBI:58210"/>
    </cofactor>
    <text evidence="3">Binds 1 FMN per subunit.</text>
</comment>
<feature type="region of interest" description="Phosphopantothenate--cysteine ligase" evidence="3">
    <location>
        <begin position="192"/>
        <end position="393"/>
    </location>
</feature>
<evidence type="ECO:0000256" key="2">
    <source>
        <dbReference type="ARBA" id="ARBA00023239"/>
    </source>
</evidence>
<evidence type="ECO:0000313" key="7">
    <source>
        <dbReference type="EMBL" id="HIR66347.1"/>
    </source>
</evidence>
<comment type="similarity">
    <text evidence="3 4">In the N-terminal section; belongs to the HFCD (homo-oligomeric flavin containing Cys decarboxylase) superfamily.</text>
</comment>
<feature type="binding site" evidence="3">
    <location>
        <position position="322"/>
    </location>
    <ligand>
        <name>CTP</name>
        <dbReference type="ChEBI" id="CHEBI:37563"/>
    </ligand>
</feature>
<feature type="region of interest" description="Phosphopantothenoylcysteine decarboxylase" evidence="3">
    <location>
        <begin position="1"/>
        <end position="191"/>
    </location>
</feature>
<dbReference type="InterPro" id="IPR007085">
    <property type="entry name" value="DNA/pantothenate-metab_flavo_C"/>
</dbReference>
<evidence type="ECO:0000259" key="6">
    <source>
        <dbReference type="Pfam" id="PF04127"/>
    </source>
</evidence>
<keyword evidence="3" id="KW-0511">Multifunctional enzyme</keyword>
<dbReference type="HAMAP" id="MF_02225">
    <property type="entry name" value="CoaBC"/>
    <property type="match status" value="1"/>
</dbReference>
<reference evidence="7" key="1">
    <citation type="submission" date="2020-10" db="EMBL/GenBank/DDBJ databases">
        <authorList>
            <person name="Gilroy R."/>
        </authorList>
    </citation>
    <scope>NUCLEOTIDE SEQUENCE</scope>
    <source>
        <strain evidence="7">CHK121-14286</strain>
    </source>
</reference>
<evidence type="ECO:0000313" key="8">
    <source>
        <dbReference type="Proteomes" id="UP000824200"/>
    </source>
</evidence>
<keyword evidence="3" id="KW-0479">Metal-binding</keyword>
<dbReference type="PANTHER" id="PTHR14359">
    <property type="entry name" value="HOMO-OLIGOMERIC FLAVIN CONTAINING CYS DECARBOXYLASE FAMILY"/>
    <property type="match status" value="1"/>
</dbReference>
<comment type="caution">
    <text evidence="7">The sequence shown here is derived from an EMBL/GenBank/DDBJ whole genome shotgun (WGS) entry which is preliminary data.</text>
</comment>
<comment type="cofactor">
    <cofactor evidence="3">
        <name>Mg(2+)</name>
        <dbReference type="ChEBI" id="CHEBI:18420"/>
    </cofactor>
</comment>
<dbReference type="EC" id="4.1.1.36" evidence="3"/>
<dbReference type="EC" id="6.3.2.5" evidence="3"/>
<dbReference type="AlphaFoldDB" id="A0A9D1E562"/>
<dbReference type="SUPFAM" id="SSF102645">
    <property type="entry name" value="CoaB-like"/>
    <property type="match status" value="1"/>
</dbReference>
<dbReference type="Gene3D" id="3.40.50.10300">
    <property type="entry name" value="CoaB-like"/>
    <property type="match status" value="1"/>
</dbReference>
<keyword evidence="3 4" id="KW-0285">Flavoprotein</keyword>
<dbReference type="Pfam" id="PF02441">
    <property type="entry name" value="Flavoprotein"/>
    <property type="match status" value="1"/>
</dbReference>
<keyword evidence="3 4" id="KW-0436">Ligase</keyword>
<dbReference type="EMBL" id="DVHL01000045">
    <property type="protein sequence ID" value="HIR66347.1"/>
    <property type="molecule type" value="Genomic_DNA"/>
</dbReference>
<comment type="similarity">
    <text evidence="3 4">In the C-terminal section; belongs to the PPC synthetase family.</text>
</comment>
<feature type="domain" description="Flavoprotein" evidence="5">
    <location>
        <begin position="7"/>
        <end position="178"/>
    </location>
</feature>
<accession>A0A9D1E562</accession>
<reference evidence="7" key="2">
    <citation type="journal article" date="2021" name="PeerJ">
        <title>Extensive microbial diversity within the chicken gut microbiome revealed by metagenomics and culture.</title>
        <authorList>
            <person name="Gilroy R."/>
            <person name="Ravi A."/>
            <person name="Getino M."/>
            <person name="Pursley I."/>
            <person name="Horton D.L."/>
            <person name="Alikhan N.F."/>
            <person name="Baker D."/>
            <person name="Gharbi K."/>
            <person name="Hall N."/>
            <person name="Watson M."/>
            <person name="Adriaenssens E.M."/>
            <person name="Foster-Nyarko E."/>
            <person name="Jarju S."/>
            <person name="Secka A."/>
            <person name="Antonio M."/>
            <person name="Oren A."/>
            <person name="Chaudhuri R.R."/>
            <person name="La Ragione R."/>
            <person name="Hildebrand F."/>
            <person name="Pallen M.J."/>
        </authorList>
    </citation>
    <scope>NUCLEOTIDE SEQUENCE</scope>
    <source>
        <strain evidence="7">CHK121-14286</strain>
    </source>
</reference>
<keyword evidence="2 3" id="KW-0456">Lyase</keyword>
<dbReference type="Pfam" id="PF04127">
    <property type="entry name" value="DFP"/>
    <property type="match status" value="1"/>
</dbReference>
<dbReference type="PANTHER" id="PTHR14359:SF6">
    <property type="entry name" value="PHOSPHOPANTOTHENOYLCYSTEINE DECARBOXYLASE"/>
    <property type="match status" value="1"/>
</dbReference>
<evidence type="ECO:0000256" key="1">
    <source>
        <dbReference type="ARBA" id="ARBA00022793"/>
    </source>
</evidence>
<keyword evidence="3 4" id="KW-0288">FMN</keyword>
<protein>
    <recommendedName>
        <fullName evidence="3">Coenzyme A biosynthesis bifunctional protein CoaBC</fullName>
    </recommendedName>
    <alternativeName>
        <fullName evidence="3">DNA/pantothenate metabolism flavoprotein</fullName>
    </alternativeName>
    <alternativeName>
        <fullName evidence="3">Phosphopantothenoylcysteine synthetase/decarboxylase</fullName>
        <shortName evidence="3">PPCS-PPCDC</shortName>
    </alternativeName>
    <domain>
        <recommendedName>
            <fullName evidence="3">Phosphopantothenoylcysteine decarboxylase</fullName>
            <shortName evidence="3">PPC decarboxylase</shortName>
            <shortName evidence="3">PPC-DC</shortName>
            <ecNumber evidence="3">4.1.1.36</ecNumber>
        </recommendedName>
        <alternativeName>
            <fullName evidence="3">CoaC</fullName>
        </alternativeName>
    </domain>
    <domain>
        <recommendedName>
            <fullName evidence="3">Phosphopantothenate--cysteine ligase</fullName>
            <ecNumber evidence="3">6.3.2.5</ecNumber>
        </recommendedName>
        <alternativeName>
            <fullName evidence="3">CoaB</fullName>
        </alternativeName>
        <alternativeName>
            <fullName evidence="3">Phosphopantothenoylcysteine synthetase</fullName>
            <shortName evidence="3">PPC synthetase</shortName>
            <shortName evidence="3">PPC-S</shortName>
        </alternativeName>
    </domain>
</protein>
<dbReference type="NCBIfam" id="TIGR00521">
    <property type="entry name" value="coaBC_dfp"/>
    <property type="match status" value="1"/>
</dbReference>
<sequence>MLTLKGKNVVLGVTGGIAVYKACQVVRGLKKLGANVDVIMTEHATQFVTPLTFETLSNRPVTTDMFAQKKHWEVEHISLAQKADLFLVCPATANIVGKFANGIADDMLSTTLMAATAPVVICPAMNKNMYHSDAFTENLQKLQKRGVHVVQVGCGFLACGDIGDGRLAEPQVIVDYCEKLLCPVQDLQGKKVVVTCGATLEKLDDVRFITNFSSGKMGCAVAQRALARGAEVTLVLARHTAEVPQGANVVNVETTEQMYEETLRHVDGTDIFVMAAAPCDYKPKQFSESKIKTQNLVVEFVKNPDIAKAVGEVKKNAFLCVFSAETDHGEENARKKLAEKHADLAVMNDVKHNSVFGSDTNVVTLLDKNGEKKYPEMSKADVADLILDRAIGK</sequence>
<dbReference type="GO" id="GO:0010181">
    <property type="term" value="F:FMN binding"/>
    <property type="evidence" value="ECO:0007669"/>
    <property type="project" value="UniProtKB-UniRule"/>
</dbReference>
<dbReference type="Gene3D" id="3.40.50.1950">
    <property type="entry name" value="Flavin prenyltransferase-like"/>
    <property type="match status" value="1"/>
</dbReference>
<dbReference type="InterPro" id="IPR036551">
    <property type="entry name" value="Flavin_trans-like"/>
</dbReference>
<comment type="catalytic activity">
    <reaction evidence="3 4">
        <text>N-[(R)-4-phosphopantothenoyl]-L-cysteine + H(+) = (R)-4'-phosphopantetheine + CO2</text>
        <dbReference type="Rhea" id="RHEA:16793"/>
        <dbReference type="ChEBI" id="CHEBI:15378"/>
        <dbReference type="ChEBI" id="CHEBI:16526"/>
        <dbReference type="ChEBI" id="CHEBI:59458"/>
        <dbReference type="ChEBI" id="CHEBI:61723"/>
        <dbReference type="EC" id="4.1.1.36"/>
    </reaction>
</comment>
<dbReference type="GO" id="GO:0071513">
    <property type="term" value="C:phosphopantothenoylcysteine decarboxylase complex"/>
    <property type="evidence" value="ECO:0007669"/>
    <property type="project" value="TreeGrafter"/>
</dbReference>
<feature type="active site" description="Proton donor" evidence="3">
    <location>
        <position position="159"/>
    </location>
</feature>
<organism evidence="7 8">
    <name type="scientific">Candidatus Fimimonas gallinarum</name>
    <dbReference type="NCBI Taxonomy" id="2840821"/>
    <lineage>
        <taxon>Bacteria</taxon>
        <taxon>Pseudomonadati</taxon>
        <taxon>Myxococcota</taxon>
        <taxon>Myxococcia</taxon>
        <taxon>Myxococcales</taxon>
        <taxon>Cystobacterineae</taxon>
        <taxon>Myxococcaceae</taxon>
        <taxon>Myxococcaceae incertae sedis</taxon>
        <taxon>Candidatus Fimimonas</taxon>
    </lineage>
</organism>
<comment type="pathway">
    <text evidence="3 4">Cofactor biosynthesis; coenzyme A biosynthesis; CoA from (R)-pantothenate: step 3/5.</text>
</comment>
<comment type="caution">
    <text evidence="3">Lacks conserved residue(s) required for the propagation of feature annotation.</text>
</comment>
<dbReference type="InterPro" id="IPR005252">
    <property type="entry name" value="CoaBC"/>
</dbReference>
<keyword evidence="1 3" id="KW-0210">Decarboxylase</keyword>
<feature type="binding site" evidence="3">
    <location>
        <position position="280"/>
    </location>
    <ligand>
        <name>CTP</name>
        <dbReference type="ChEBI" id="CHEBI:37563"/>
    </ligand>
</feature>
<dbReference type="SUPFAM" id="SSF52507">
    <property type="entry name" value="Homo-oligomeric flavin-containing Cys decarboxylases, HFCD"/>
    <property type="match status" value="1"/>
</dbReference>
<keyword evidence="3" id="KW-0460">Magnesium</keyword>
<comment type="catalytic activity">
    <reaction evidence="3 4">
        <text>(R)-4'-phosphopantothenate + L-cysteine + CTP = N-[(R)-4-phosphopantothenoyl]-L-cysteine + CMP + diphosphate + H(+)</text>
        <dbReference type="Rhea" id="RHEA:19397"/>
        <dbReference type="ChEBI" id="CHEBI:10986"/>
        <dbReference type="ChEBI" id="CHEBI:15378"/>
        <dbReference type="ChEBI" id="CHEBI:33019"/>
        <dbReference type="ChEBI" id="CHEBI:35235"/>
        <dbReference type="ChEBI" id="CHEBI:37563"/>
        <dbReference type="ChEBI" id="CHEBI:59458"/>
        <dbReference type="ChEBI" id="CHEBI:60377"/>
        <dbReference type="EC" id="6.3.2.5"/>
    </reaction>
</comment>
<comment type="function">
    <text evidence="4">Catalyzes two steps in the biosynthesis of coenzyme A. In the first step cysteine is conjugated to 4'-phosphopantothenate to form 4-phosphopantothenoylcysteine, in the latter compound is decarboxylated to form 4'-phosphopantotheine.</text>
</comment>
<dbReference type="GO" id="GO:0004632">
    <property type="term" value="F:phosphopantothenate--cysteine ligase activity"/>
    <property type="evidence" value="ECO:0007669"/>
    <property type="project" value="UniProtKB-UniRule"/>
</dbReference>
<feature type="domain" description="DNA/pantothenate metabolism flavoprotein C-terminal" evidence="6">
    <location>
        <begin position="187"/>
        <end position="389"/>
    </location>
</feature>
<evidence type="ECO:0000259" key="5">
    <source>
        <dbReference type="Pfam" id="PF02441"/>
    </source>
</evidence>
<feature type="binding site" evidence="3">
    <location>
        <position position="340"/>
    </location>
    <ligand>
        <name>CTP</name>
        <dbReference type="ChEBI" id="CHEBI:37563"/>
    </ligand>
</feature>
<feature type="binding site" evidence="3">
    <location>
        <position position="336"/>
    </location>
    <ligand>
        <name>CTP</name>
        <dbReference type="ChEBI" id="CHEBI:37563"/>
    </ligand>
</feature>
<dbReference type="InterPro" id="IPR003382">
    <property type="entry name" value="Flavoprotein"/>
</dbReference>
<dbReference type="GO" id="GO:0015941">
    <property type="term" value="P:pantothenate catabolic process"/>
    <property type="evidence" value="ECO:0007669"/>
    <property type="project" value="InterPro"/>
</dbReference>
<evidence type="ECO:0000256" key="3">
    <source>
        <dbReference type="HAMAP-Rule" id="MF_02225"/>
    </source>
</evidence>
<dbReference type="GO" id="GO:0046872">
    <property type="term" value="F:metal ion binding"/>
    <property type="evidence" value="ECO:0007669"/>
    <property type="project" value="UniProtKB-KW"/>
</dbReference>
<proteinExistence type="inferred from homology"/>
<name>A0A9D1E562_9BACT</name>
<evidence type="ECO:0000256" key="4">
    <source>
        <dbReference type="RuleBase" id="RU364078"/>
    </source>
</evidence>